<feature type="transmembrane region" description="Helical" evidence="7">
    <location>
        <begin position="12"/>
        <end position="29"/>
    </location>
</feature>
<dbReference type="Proteomes" id="UP000321196">
    <property type="component" value="Unassembled WGS sequence"/>
</dbReference>
<keyword evidence="2 7" id="KW-0813">Transport</keyword>
<dbReference type="RefSeq" id="WP_147824772.1">
    <property type="nucleotide sequence ID" value="NZ_BAAARG010000001.1"/>
</dbReference>
<dbReference type="PANTHER" id="PTHR43163:SF6">
    <property type="entry name" value="DIPEPTIDE TRANSPORT SYSTEM PERMEASE PROTEIN DPPB-RELATED"/>
    <property type="match status" value="1"/>
</dbReference>
<feature type="transmembrane region" description="Helical" evidence="7">
    <location>
        <begin position="106"/>
        <end position="130"/>
    </location>
</feature>
<dbReference type="SUPFAM" id="SSF161098">
    <property type="entry name" value="MetI-like"/>
    <property type="match status" value="1"/>
</dbReference>
<dbReference type="InterPro" id="IPR000515">
    <property type="entry name" value="MetI-like"/>
</dbReference>
<dbReference type="GO" id="GO:0005886">
    <property type="term" value="C:plasma membrane"/>
    <property type="evidence" value="ECO:0007669"/>
    <property type="project" value="UniProtKB-SubCell"/>
</dbReference>
<keyword evidence="4 7" id="KW-0812">Transmembrane</keyword>
<evidence type="ECO:0000256" key="2">
    <source>
        <dbReference type="ARBA" id="ARBA00022448"/>
    </source>
</evidence>
<dbReference type="PROSITE" id="PS50928">
    <property type="entry name" value="ABC_TM1"/>
    <property type="match status" value="1"/>
</dbReference>
<dbReference type="Pfam" id="PF00528">
    <property type="entry name" value="BPD_transp_1"/>
    <property type="match status" value="1"/>
</dbReference>
<evidence type="ECO:0000256" key="4">
    <source>
        <dbReference type="ARBA" id="ARBA00022692"/>
    </source>
</evidence>
<proteinExistence type="inferred from homology"/>
<keyword evidence="10" id="KW-1185">Reference proteome</keyword>
<dbReference type="CDD" id="cd06261">
    <property type="entry name" value="TM_PBP2"/>
    <property type="match status" value="1"/>
</dbReference>
<evidence type="ECO:0000313" key="9">
    <source>
        <dbReference type="EMBL" id="TXK05960.1"/>
    </source>
</evidence>
<feature type="transmembrane region" description="Helical" evidence="7">
    <location>
        <begin position="175"/>
        <end position="195"/>
    </location>
</feature>
<comment type="similarity">
    <text evidence="7">Belongs to the binding-protein-dependent transport system permease family.</text>
</comment>
<name>A0A5C8HP93_9MICO</name>
<gene>
    <name evidence="9" type="ORF">FVP60_03005</name>
</gene>
<organism evidence="9 10">
    <name type="scientific">Microbacterium mitrae</name>
    <dbReference type="NCBI Taxonomy" id="664640"/>
    <lineage>
        <taxon>Bacteria</taxon>
        <taxon>Bacillati</taxon>
        <taxon>Actinomycetota</taxon>
        <taxon>Actinomycetes</taxon>
        <taxon>Micrococcales</taxon>
        <taxon>Microbacteriaceae</taxon>
        <taxon>Microbacterium</taxon>
    </lineage>
</organism>
<dbReference type="InterPro" id="IPR045621">
    <property type="entry name" value="BPD_transp_1_N"/>
</dbReference>
<evidence type="ECO:0000256" key="7">
    <source>
        <dbReference type="RuleBase" id="RU363032"/>
    </source>
</evidence>
<feature type="domain" description="ABC transmembrane type-1" evidence="8">
    <location>
        <begin position="97"/>
        <end position="298"/>
    </location>
</feature>
<dbReference type="PANTHER" id="PTHR43163">
    <property type="entry name" value="DIPEPTIDE TRANSPORT SYSTEM PERMEASE PROTEIN DPPB-RELATED"/>
    <property type="match status" value="1"/>
</dbReference>
<dbReference type="Pfam" id="PF19300">
    <property type="entry name" value="BPD_transp_1_N"/>
    <property type="match status" value="1"/>
</dbReference>
<dbReference type="AlphaFoldDB" id="A0A5C8HP93"/>
<keyword evidence="6 7" id="KW-0472">Membrane</keyword>
<feature type="transmembrane region" description="Helical" evidence="7">
    <location>
        <begin position="137"/>
        <end position="163"/>
    </location>
</feature>
<evidence type="ECO:0000256" key="6">
    <source>
        <dbReference type="ARBA" id="ARBA00023136"/>
    </source>
</evidence>
<protein>
    <submittedName>
        <fullName evidence="9">ABC transporter permease</fullName>
    </submittedName>
</protein>
<evidence type="ECO:0000256" key="1">
    <source>
        <dbReference type="ARBA" id="ARBA00004651"/>
    </source>
</evidence>
<sequence length="322" mass="34474">MRYVARRVGQAAIVLIAAFTATFFLLQSLPGDAILIKYENPELGLTADQIASIRIAYGADTPAWEQYLHTLGGYLTGDFGHSTQYGTPVLRLIGEALPETLALAGWGFLLAVTLAFGLAFLATLAPFAWLRSALHSLPALLVAVPVFWVGILLIQTFSFGLGWVPIIGANPMQALILPVITLAVPISAPLAQILLRSIDEVKLQPFVTVIRAKGANEAWVLTRSVLRNALLPTITIAGILFGELIGGAVVTETVFGRNGIGRLTEQAVANQDIPVLQGIVLLAATTFVIVNLIVDLVFPVLDPRLRTERGAKTTPAREEALV</sequence>
<evidence type="ECO:0000259" key="8">
    <source>
        <dbReference type="PROSITE" id="PS50928"/>
    </source>
</evidence>
<keyword evidence="5 7" id="KW-1133">Transmembrane helix</keyword>
<evidence type="ECO:0000313" key="10">
    <source>
        <dbReference type="Proteomes" id="UP000321196"/>
    </source>
</evidence>
<comment type="caution">
    <text evidence="9">The sequence shown here is derived from an EMBL/GenBank/DDBJ whole genome shotgun (WGS) entry which is preliminary data.</text>
</comment>
<evidence type="ECO:0000256" key="3">
    <source>
        <dbReference type="ARBA" id="ARBA00022475"/>
    </source>
</evidence>
<dbReference type="EMBL" id="VRSW01000001">
    <property type="protein sequence ID" value="TXK05960.1"/>
    <property type="molecule type" value="Genomic_DNA"/>
</dbReference>
<reference evidence="9 10" key="1">
    <citation type="submission" date="2019-08" db="EMBL/GenBank/DDBJ databases">
        <authorList>
            <person name="Dong K."/>
        </authorList>
    </citation>
    <scope>NUCLEOTIDE SEQUENCE [LARGE SCALE GENOMIC DNA]</scope>
    <source>
        <strain evidence="9 10">M4-8</strain>
    </source>
</reference>
<comment type="subcellular location">
    <subcellularLocation>
        <location evidence="1 7">Cell membrane</location>
        <topology evidence="1 7">Multi-pass membrane protein</topology>
    </subcellularLocation>
</comment>
<keyword evidence="3" id="KW-1003">Cell membrane</keyword>
<dbReference type="InterPro" id="IPR035906">
    <property type="entry name" value="MetI-like_sf"/>
</dbReference>
<dbReference type="OrthoDB" id="9778910at2"/>
<dbReference type="Gene3D" id="1.10.3720.10">
    <property type="entry name" value="MetI-like"/>
    <property type="match status" value="1"/>
</dbReference>
<accession>A0A5C8HP93</accession>
<dbReference type="GO" id="GO:0055085">
    <property type="term" value="P:transmembrane transport"/>
    <property type="evidence" value="ECO:0007669"/>
    <property type="project" value="InterPro"/>
</dbReference>
<feature type="transmembrane region" description="Helical" evidence="7">
    <location>
        <begin position="229"/>
        <end position="255"/>
    </location>
</feature>
<evidence type="ECO:0000256" key="5">
    <source>
        <dbReference type="ARBA" id="ARBA00022989"/>
    </source>
</evidence>
<feature type="transmembrane region" description="Helical" evidence="7">
    <location>
        <begin position="275"/>
        <end position="301"/>
    </location>
</feature>